<reference evidence="3 4" key="1">
    <citation type="journal article" date="2018" name="Science">
        <title>The opium poppy genome and morphinan production.</title>
        <authorList>
            <person name="Guo L."/>
            <person name="Winzer T."/>
            <person name="Yang X."/>
            <person name="Li Y."/>
            <person name="Ning Z."/>
            <person name="He Z."/>
            <person name="Teodor R."/>
            <person name="Lu Y."/>
            <person name="Bowser T.A."/>
            <person name="Graham I.A."/>
            <person name="Ye K."/>
        </authorList>
    </citation>
    <scope>NUCLEOTIDE SEQUENCE [LARGE SCALE GENOMIC DNA]</scope>
    <source>
        <strain evidence="4">cv. HN1</strain>
        <tissue evidence="3">Leaves</tissue>
    </source>
</reference>
<feature type="region of interest" description="Disordered" evidence="1">
    <location>
        <begin position="1"/>
        <end position="40"/>
    </location>
</feature>
<dbReference type="InterPro" id="IPR025852">
    <property type="entry name" value="SM_dom_ATX"/>
</dbReference>
<dbReference type="GO" id="GO:0034063">
    <property type="term" value="P:stress granule assembly"/>
    <property type="evidence" value="ECO:0007669"/>
    <property type="project" value="TreeGrafter"/>
</dbReference>
<organism evidence="3 4">
    <name type="scientific">Papaver somniferum</name>
    <name type="common">Opium poppy</name>
    <dbReference type="NCBI Taxonomy" id="3469"/>
    <lineage>
        <taxon>Eukaryota</taxon>
        <taxon>Viridiplantae</taxon>
        <taxon>Streptophyta</taxon>
        <taxon>Embryophyta</taxon>
        <taxon>Tracheophyta</taxon>
        <taxon>Spermatophyta</taxon>
        <taxon>Magnoliopsida</taxon>
        <taxon>Ranunculales</taxon>
        <taxon>Papaveraceae</taxon>
        <taxon>Papaveroideae</taxon>
        <taxon>Papaver</taxon>
    </lineage>
</organism>
<dbReference type="PANTHER" id="PTHR12854">
    <property type="entry name" value="ATAXIN 2-RELATED"/>
    <property type="match status" value="1"/>
</dbReference>
<gene>
    <name evidence="3" type="ORF">C5167_031391</name>
</gene>
<name>A0A4Y7K717_PAPSO</name>
<feature type="region of interest" description="Disordered" evidence="1">
    <location>
        <begin position="310"/>
        <end position="466"/>
    </location>
</feature>
<dbReference type="InterPro" id="IPR009604">
    <property type="entry name" value="LsmAD_domain"/>
</dbReference>
<dbReference type="GO" id="GO:0003729">
    <property type="term" value="F:mRNA binding"/>
    <property type="evidence" value="ECO:0007669"/>
    <property type="project" value="TreeGrafter"/>
</dbReference>
<dbReference type="Gene3D" id="2.30.30.100">
    <property type="match status" value="1"/>
</dbReference>
<evidence type="ECO:0000313" key="4">
    <source>
        <dbReference type="Proteomes" id="UP000316621"/>
    </source>
</evidence>
<dbReference type="InterPro" id="IPR045117">
    <property type="entry name" value="ATXN2-like"/>
</dbReference>
<dbReference type="PANTHER" id="PTHR12854:SF7">
    <property type="entry name" value="ATAXIN-2 HOMOLOG"/>
    <property type="match status" value="1"/>
</dbReference>
<feature type="compositionally biased region" description="Basic and acidic residues" evidence="1">
    <location>
        <begin position="347"/>
        <end position="371"/>
    </location>
</feature>
<dbReference type="Pfam" id="PF14438">
    <property type="entry name" value="SM-ATX"/>
    <property type="match status" value="1"/>
</dbReference>
<dbReference type="EMBL" id="CM010721">
    <property type="protein sequence ID" value="RZC68130.1"/>
    <property type="molecule type" value="Genomic_DNA"/>
</dbReference>
<dbReference type="Pfam" id="PF06741">
    <property type="entry name" value="LsmAD"/>
    <property type="match status" value="1"/>
</dbReference>
<feature type="compositionally biased region" description="Polar residues" evidence="1">
    <location>
        <begin position="1"/>
        <end position="14"/>
    </location>
</feature>
<evidence type="ECO:0000256" key="1">
    <source>
        <dbReference type="SAM" id="MobiDB-lite"/>
    </source>
</evidence>
<dbReference type="GO" id="GO:0010494">
    <property type="term" value="C:cytoplasmic stress granule"/>
    <property type="evidence" value="ECO:0007669"/>
    <property type="project" value="TreeGrafter"/>
</dbReference>
<evidence type="ECO:0000259" key="2">
    <source>
        <dbReference type="SMART" id="SM01272"/>
    </source>
</evidence>
<accession>A0A4Y7K717</accession>
<feature type="compositionally biased region" description="Polar residues" evidence="1">
    <location>
        <begin position="405"/>
        <end position="423"/>
    </location>
</feature>
<feature type="domain" description="LsmAD" evidence="2">
    <location>
        <begin position="222"/>
        <end position="291"/>
    </location>
</feature>
<dbReference type="OMA" id="QPMVYNA"/>
<feature type="compositionally biased region" description="Basic and acidic residues" evidence="1">
    <location>
        <begin position="380"/>
        <end position="403"/>
    </location>
</feature>
<dbReference type="AlphaFoldDB" id="A0A4Y7K717"/>
<sequence length="588" mass="64177">MSLQQAGQPRPTANGTGRRRGERETGFRSGSNFPTEKPNHGMAIVGGILNGSIEGGLEGPSRDRLIYLAACLIGHRVEVQVKNGSIFSGILHAMNAENDFGIVLKMASLTKDGLSKGHKPGSDSISKAPSKTLIVPAKELVQVIAKDVSVTGSGVKNDGHHEGRQDLMIDSYISKSQFVDAGRELAPWAPDEDDLQCPELDNIFDGPWNRKWDQFETNEALFGVKSTFDEELYTTKLDRGPQMREREREASRIAREIEGEDTKDMHLAEERGRHFDFDVDEETRFSSVLRTVDDSGYDDDEDIVLDTHNMETFGDSSGAASKRSFSDVARGKTDNLGPSPSSSSVADEAHSRFNAGRDHFSASGDRARQIDSESTQSRVYENKFKELDGRKNGAKELVERKPVNEAQTQNLEGSRKSQVTTQHVHPRGRPGSSASSTAESAQSGVAPTLGRPGLSPSSSMGSLSSEKSTLNPFAKVEFKLNPNAKSFTPSPAPIRPPSPVSDSSYYYPNNVSPVQHMHGLPVGVGMGTSYGGPQPVMYTPQVAPIQPAQTFLHPNGQLYGQQMIVGHPRQVLYMPSYPPDMPYKGRDF</sequence>
<dbReference type="STRING" id="3469.A0A4Y7K717"/>
<feature type="compositionally biased region" description="Polar residues" evidence="1">
    <location>
        <begin position="336"/>
        <end position="345"/>
    </location>
</feature>
<keyword evidence="4" id="KW-1185">Reference proteome</keyword>
<protein>
    <recommendedName>
        <fullName evidence="2">LsmAD domain-containing protein</fullName>
    </recommendedName>
</protein>
<feature type="compositionally biased region" description="Low complexity" evidence="1">
    <location>
        <begin position="432"/>
        <end position="465"/>
    </location>
</feature>
<dbReference type="Proteomes" id="UP000316621">
    <property type="component" value="Chromosome 7"/>
</dbReference>
<dbReference type="SMART" id="SM01272">
    <property type="entry name" value="LsmAD"/>
    <property type="match status" value="1"/>
</dbReference>
<proteinExistence type="predicted"/>
<dbReference type="Gramene" id="RZC68130">
    <property type="protein sequence ID" value="RZC68130"/>
    <property type="gene ID" value="C5167_031391"/>
</dbReference>
<evidence type="ECO:0000313" key="3">
    <source>
        <dbReference type="EMBL" id="RZC68130.1"/>
    </source>
</evidence>